<protein>
    <submittedName>
        <fullName evidence="7">YjbE family integral membrane protein</fullName>
    </submittedName>
</protein>
<keyword evidence="8" id="KW-1185">Reference proteome</keyword>
<dbReference type="Proteomes" id="UP000717624">
    <property type="component" value="Unassembled WGS sequence"/>
</dbReference>
<keyword evidence="5 6" id="KW-0472">Membrane</keyword>
<evidence type="ECO:0000256" key="6">
    <source>
        <dbReference type="SAM" id="Phobius"/>
    </source>
</evidence>
<feature type="transmembrane region" description="Helical" evidence="6">
    <location>
        <begin position="133"/>
        <end position="151"/>
    </location>
</feature>
<dbReference type="NCBIfam" id="TIGR03717">
    <property type="entry name" value="R_switched_YjbE"/>
    <property type="match status" value="1"/>
</dbReference>
<proteinExistence type="inferred from homology"/>
<sequence length="245" mass="26458">MDFLFDPTFWSGLLAIILIDLVLAGDNAIVIGMAARNLPKHQQKQAIVWGTVGAIAIRAIMTILVVWLLNIPVLHLVGGLLLIWIAYKLLADHKEHDTVQAGSSLAAAIRTIIIADAVMGMDNVIAVAGASHGSFLLVILGLLVSVPVMVWGSTMILKAIERYPSIIYVGAAVLAYTAGSMITTEHLISGFFTAYPALKWLLIVLIVAGVLLAGRRKKQQLEQLHRQTEAAEREQEQPASIAEQA</sequence>
<feature type="transmembrane region" description="Helical" evidence="6">
    <location>
        <begin position="194"/>
        <end position="214"/>
    </location>
</feature>
<organism evidence="7 8">
    <name type="scientific">Brevibacillus fulvus</name>
    <dbReference type="NCBI Taxonomy" id="1125967"/>
    <lineage>
        <taxon>Bacteria</taxon>
        <taxon>Bacillati</taxon>
        <taxon>Bacillota</taxon>
        <taxon>Bacilli</taxon>
        <taxon>Bacillales</taxon>
        <taxon>Paenibacillaceae</taxon>
        <taxon>Brevibacillus</taxon>
    </lineage>
</organism>
<evidence type="ECO:0000256" key="3">
    <source>
        <dbReference type="ARBA" id="ARBA00022692"/>
    </source>
</evidence>
<dbReference type="InterPro" id="IPR005496">
    <property type="entry name" value="Integral_membrane_TerC"/>
</dbReference>
<dbReference type="AlphaFoldDB" id="A0A938XXH1"/>
<feature type="transmembrane region" description="Helical" evidence="6">
    <location>
        <begin position="163"/>
        <end position="182"/>
    </location>
</feature>
<evidence type="ECO:0000256" key="1">
    <source>
        <dbReference type="ARBA" id="ARBA00004141"/>
    </source>
</evidence>
<dbReference type="PANTHER" id="PTHR30238">
    <property type="entry name" value="MEMBRANE BOUND PREDICTED REDOX MODULATOR"/>
    <property type="match status" value="1"/>
</dbReference>
<dbReference type="Pfam" id="PF03741">
    <property type="entry name" value="TerC"/>
    <property type="match status" value="1"/>
</dbReference>
<feature type="transmembrane region" description="Helical" evidence="6">
    <location>
        <begin position="73"/>
        <end position="90"/>
    </location>
</feature>
<feature type="transmembrane region" description="Helical" evidence="6">
    <location>
        <begin position="12"/>
        <end position="34"/>
    </location>
</feature>
<evidence type="ECO:0000313" key="7">
    <source>
        <dbReference type="EMBL" id="MBM7589959.1"/>
    </source>
</evidence>
<dbReference type="EMBL" id="JAFBEB010000004">
    <property type="protein sequence ID" value="MBM7589959.1"/>
    <property type="molecule type" value="Genomic_DNA"/>
</dbReference>
<keyword evidence="3 6" id="KW-0812">Transmembrane</keyword>
<accession>A0A938XXH1</accession>
<dbReference type="RefSeq" id="WP_204517670.1">
    <property type="nucleotide sequence ID" value="NZ_BAABIN010000007.1"/>
</dbReference>
<evidence type="ECO:0000313" key="8">
    <source>
        <dbReference type="Proteomes" id="UP000717624"/>
    </source>
</evidence>
<comment type="subcellular location">
    <subcellularLocation>
        <location evidence="1">Membrane</location>
        <topology evidence="1">Multi-pass membrane protein</topology>
    </subcellularLocation>
</comment>
<comment type="caution">
    <text evidence="7">The sequence shown here is derived from an EMBL/GenBank/DDBJ whole genome shotgun (WGS) entry which is preliminary data.</text>
</comment>
<dbReference type="GO" id="GO:0016020">
    <property type="term" value="C:membrane"/>
    <property type="evidence" value="ECO:0007669"/>
    <property type="project" value="UniProtKB-SubCell"/>
</dbReference>
<dbReference type="InterPro" id="IPR022301">
    <property type="entry name" value="Integral_membrane_YjbE"/>
</dbReference>
<evidence type="ECO:0000256" key="5">
    <source>
        <dbReference type="ARBA" id="ARBA00023136"/>
    </source>
</evidence>
<name>A0A938XXH1_9BACL</name>
<comment type="similarity">
    <text evidence="2">Belongs to the TerC family.</text>
</comment>
<keyword evidence="4 6" id="KW-1133">Transmembrane helix</keyword>
<evidence type="ECO:0000256" key="2">
    <source>
        <dbReference type="ARBA" id="ARBA00007511"/>
    </source>
</evidence>
<reference evidence="7" key="1">
    <citation type="submission" date="2021-01" db="EMBL/GenBank/DDBJ databases">
        <title>Genomic Encyclopedia of Type Strains, Phase IV (KMG-IV): sequencing the most valuable type-strain genomes for metagenomic binning, comparative biology and taxonomic classification.</title>
        <authorList>
            <person name="Goeker M."/>
        </authorList>
    </citation>
    <scope>NUCLEOTIDE SEQUENCE</scope>
    <source>
        <strain evidence="7">DSM 25523</strain>
    </source>
</reference>
<evidence type="ECO:0000256" key="4">
    <source>
        <dbReference type="ARBA" id="ARBA00022989"/>
    </source>
</evidence>
<gene>
    <name evidence="7" type="ORF">JOD01_001560</name>
</gene>
<dbReference type="PANTHER" id="PTHR30238:SF4">
    <property type="entry name" value="SLL1022 PROTEIN"/>
    <property type="match status" value="1"/>
</dbReference>